<keyword evidence="1" id="KW-0472">Membrane</keyword>
<comment type="caution">
    <text evidence="3">The sequence shown here is derived from an EMBL/GenBank/DDBJ whole genome shotgun (WGS) entry which is preliminary data.</text>
</comment>
<name>A0A1J5I160_9BACT</name>
<gene>
    <name evidence="3" type="ORF">AUK05_02735</name>
</gene>
<dbReference type="GO" id="GO:0006281">
    <property type="term" value="P:DNA repair"/>
    <property type="evidence" value="ECO:0007669"/>
    <property type="project" value="InterPro"/>
</dbReference>
<organism evidence="3 4">
    <name type="scientific">Candidatus Shapirobacteria bacterium CG2_30_35_20</name>
    <dbReference type="NCBI Taxonomy" id="1805376"/>
    <lineage>
        <taxon>Bacteria</taxon>
        <taxon>Candidatus Shapironibacteriota</taxon>
    </lineage>
</organism>
<dbReference type="InterPro" id="IPR003583">
    <property type="entry name" value="Hlx-hairpin-Hlx_DNA-bd_motif"/>
</dbReference>
<keyword evidence="1" id="KW-0812">Transmembrane</keyword>
<accession>A0A1J5I160</accession>
<proteinExistence type="predicted"/>
<dbReference type="InterPro" id="IPR010994">
    <property type="entry name" value="RuvA_2-like"/>
</dbReference>
<dbReference type="STRING" id="1805376.AUK05_02735"/>
<feature type="domain" description="Helix-hairpin-helix DNA-binding motif class 1" evidence="2">
    <location>
        <begin position="90"/>
        <end position="109"/>
    </location>
</feature>
<dbReference type="PANTHER" id="PTHR21180:SF32">
    <property type="entry name" value="ENDONUCLEASE_EXONUCLEASE_PHOSPHATASE FAMILY DOMAIN-CONTAINING PROTEIN 1"/>
    <property type="match status" value="1"/>
</dbReference>
<evidence type="ECO:0000313" key="3">
    <source>
        <dbReference type="EMBL" id="OIP86815.1"/>
    </source>
</evidence>
<evidence type="ECO:0000259" key="2">
    <source>
        <dbReference type="SMART" id="SM00278"/>
    </source>
</evidence>
<dbReference type="AlphaFoldDB" id="A0A1J5I160"/>
<evidence type="ECO:0000256" key="1">
    <source>
        <dbReference type="SAM" id="Phobius"/>
    </source>
</evidence>
<protein>
    <recommendedName>
        <fullName evidence="2">Helix-hairpin-helix DNA-binding motif class 1 domain-containing protein</fullName>
    </recommendedName>
</protein>
<dbReference type="Proteomes" id="UP000182344">
    <property type="component" value="Unassembled WGS sequence"/>
</dbReference>
<feature type="domain" description="Helix-hairpin-helix DNA-binding motif class 1" evidence="2">
    <location>
        <begin position="60"/>
        <end position="79"/>
    </location>
</feature>
<dbReference type="SMART" id="SM00278">
    <property type="entry name" value="HhH1"/>
    <property type="match status" value="2"/>
</dbReference>
<evidence type="ECO:0000313" key="4">
    <source>
        <dbReference type="Proteomes" id="UP000182344"/>
    </source>
</evidence>
<dbReference type="EMBL" id="MNZO01000040">
    <property type="protein sequence ID" value="OIP86815.1"/>
    <property type="molecule type" value="Genomic_DNA"/>
</dbReference>
<feature type="transmembrane region" description="Helical" evidence="1">
    <location>
        <begin position="6"/>
        <end position="28"/>
    </location>
</feature>
<reference evidence="3 4" key="1">
    <citation type="journal article" date="2016" name="Environ. Microbiol.">
        <title>Genomic resolution of a cold subsurface aquifer community provides metabolic insights for novel microbes adapted to high CO concentrations.</title>
        <authorList>
            <person name="Probst A.J."/>
            <person name="Castelle C.J."/>
            <person name="Singh A."/>
            <person name="Brown C.T."/>
            <person name="Anantharaman K."/>
            <person name="Sharon I."/>
            <person name="Hug L.A."/>
            <person name="Burstein D."/>
            <person name="Emerson J.B."/>
            <person name="Thomas B.C."/>
            <person name="Banfield J.F."/>
        </authorList>
    </citation>
    <scope>NUCLEOTIDE SEQUENCE [LARGE SCALE GENOMIC DNA]</scope>
    <source>
        <strain evidence="3">CG2_30_35_20</strain>
    </source>
</reference>
<sequence>MRHNKIIQYWGDGVIVIGVLLMVVGLRVKLGDNLKEKEAMIVKAEQKITGKININTASVRQLVDLPSIGDKMAQRIVDYRLSIGQFKSKEQLKNISGIGEKTYENLKDKIDL</sequence>
<dbReference type="GO" id="GO:0015628">
    <property type="term" value="P:protein secretion by the type II secretion system"/>
    <property type="evidence" value="ECO:0007669"/>
    <property type="project" value="TreeGrafter"/>
</dbReference>
<dbReference type="PANTHER" id="PTHR21180">
    <property type="entry name" value="ENDONUCLEASE/EXONUCLEASE/PHOSPHATASE FAMILY DOMAIN-CONTAINING PROTEIN 1"/>
    <property type="match status" value="1"/>
</dbReference>
<dbReference type="Pfam" id="PF12836">
    <property type="entry name" value="HHH_3"/>
    <property type="match status" value="1"/>
</dbReference>
<dbReference type="NCBIfam" id="TIGR00426">
    <property type="entry name" value="competence protein ComEA helix-hairpin-helix repeat region"/>
    <property type="match status" value="1"/>
</dbReference>
<dbReference type="GO" id="GO:0003677">
    <property type="term" value="F:DNA binding"/>
    <property type="evidence" value="ECO:0007669"/>
    <property type="project" value="InterPro"/>
</dbReference>
<dbReference type="Gene3D" id="1.10.150.320">
    <property type="entry name" value="Photosystem II 12 kDa extrinsic protein"/>
    <property type="match status" value="1"/>
</dbReference>
<keyword evidence="1" id="KW-1133">Transmembrane helix</keyword>
<dbReference type="GO" id="GO:0015627">
    <property type="term" value="C:type II protein secretion system complex"/>
    <property type="evidence" value="ECO:0007669"/>
    <property type="project" value="TreeGrafter"/>
</dbReference>
<dbReference type="SUPFAM" id="SSF47781">
    <property type="entry name" value="RuvA domain 2-like"/>
    <property type="match status" value="1"/>
</dbReference>
<dbReference type="InterPro" id="IPR004509">
    <property type="entry name" value="Competence_ComEA_HhH"/>
</dbReference>
<dbReference type="InterPro" id="IPR051675">
    <property type="entry name" value="Endo/Exo/Phosphatase_dom_1"/>
</dbReference>